<accession>A0A2P1PXC0</accession>
<keyword evidence="2" id="KW-1185">Reference proteome</keyword>
<organism evidence="1 2">
    <name type="scientific">Ahniella affigens</name>
    <dbReference type="NCBI Taxonomy" id="2021234"/>
    <lineage>
        <taxon>Bacteria</taxon>
        <taxon>Pseudomonadati</taxon>
        <taxon>Pseudomonadota</taxon>
        <taxon>Gammaproteobacteria</taxon>
        <taxon>Lysobacterales</taxon>
        <taxon>Rhodanobacteraceae</taxon>
        <taxon>Ahniella</taxon>
    </lineage>
</organism>
<protein>
    <submittedName>
        <fullName evidence="1">Uncharacterized protein</fullName>
    </submittedName>
</protein>
<dbReference type="Proteomes" id="UP000241074">
    <property type="component" value="Chromosome"/>
</dbReference>
<name>A0A2P1PXC0_9GAMM</name>
<evidence type="ECO:0000313" key="2">
    <source>
        <dbReference type="Proteomes" id="UP000241074"/>
    </source>
</evidence>
<reference evidence="1 2" key="1">
    <citation type="submission" date="2018-03" db="EMBL/GenBank/DDBJ databases">
        <title>Ahniella affigens gen. nov., sp. nov., a gammaproteobacterium isolated from sandy soil near a stream.</title>
        <authorList>
            <person name="Ko Y."/>
            <person name="Kim J.-H."/>
        </authorList>
    </citation>
    <scope>NUCLEOTIDE SEQUENCE [LARGE SCALE GENOMIC DNA]</scope>
    <source>
        <strain evidence="1 2">D13</strain>
    </source>
</reference>
<reference evidence="1 2" key="2">
    <citation type="submission" date="2018-03" db="EMBL/GenBank/DDBJ databases">
        <authorList>
            <person name="Keele B.F."/>
        </authorList>
    </citation>
    <scope>NUCLEOTIDE SEQUENCE [LARGE SCALE GENOMIC DNA]</scope>
    <source>
        <strain evidence="1 2">D13</strain>
    </source>
</reference>
<proteinExistence type="predicted"/>
<gene>
    <name evidence="1" type="ORF">C7S18_21000</name>
</gene>
<dbReference type="AlphaFoldDB" id="A0A2P1PXC0"/>
<dbReference type="EMBL" id="CP027860">
    <property type="protein sequence ID" value="AVP99498.1"/>
    <property type="molecule type" value="Genomic_DNA"/>
</dbReference>
<dbReference type="KEGG" id="xba:C7S18_21000"/>
<evidence type="ECO:0000313" key="1">
    <source>
        <dbReference type="EMBL" id="AVP99498.1"/>
    </source>
</evidence>
<sequence>MLKQRISLCRNVFNHSASAAPRGDKPYCRHPGAAGIQGNLASNVQAAVPCALFANLLQDCPGSRNPLRGFQDDDKGGPSTRALLILSG</sequence>